<organism evidence="1 2">
    <name type="scientific">Panagrolaimus sp. PS1159</name>
    <dbReference type="NCBI Taxonomy" id="55785"/>
    <lineage>
        <taxon>Eukaryota</taxon>
        <taxon>Metazoa</taxon>
        <taxon>Ecdysozoa</taxon>
        <taxon>Nematoda</taxon>
        <taxon>Chromadorea</taxon>
        <taxon>Rhabditida</taxon>
        <taxon>Tylenchina</taxon>
        <taxon>Panagrolaimomorpha</taxon>
        <taxon>Panagrolaimoidea</taxon>
        <taxon>Panagrolaimidae</taxon>
        <taxon>Panagrolaimus</taxon>
    </lineage>
</organism>
<protein>
    <submittedName>
        <fullName evidence="2">Membrane protein BRI3</fullName>
    </submittedName>
</protein>
<dbReference type="Proteomes" id="UP000887580">
    <property type="component" value="Unplaced"/>
</dbReference>
<evidence type="ECO:0000313" key="2">
    <source>
        <dbReference type="WBParaSite" id="PS1159_v2.g20969.t1"/>
    </source>
</evidence>
<name>A0AC35FUD6_9BILA</name>
<dbReference type="WBParaSite" id="PS1159_v2.g20969.t1">
    <property type="protein sequence ID" value="PS1159_v2.g20969.t1"/>
    <property type="gene ID" value="PS1159_v2.g20969"/>
</dbReference>
<reference evidence="2" key="1">
    <citation type="submission" date="2022-11" db="UniProtKB">
        <authorList>
            <consortium name="WormBaseParasite"/>
        </authorList>
    </citation>
    <scope>IDENTIFICATION</scope>
</reference>
<evidence type="ECO:0000313" key="1">
    <source>
        <dbReference type="Proteomes" id="UP000887580"/>
    </source>
</evidence>
<sequence>MTQHFCPVCKTQLVEKFTWKGILMAILCFPCGIFCCMRRRKLRCQHCDHEVYIVEDTVPKVVKSFKYYTNFKWQFRRNQNIPDPIVSTTLPQNVDVEADQVGPGQPPPSTQTQSSQAPTSTQIQSDQTPNQGSSQAPTSHVQS</sequence>
<accession>A0AC35FUD6</accession>
<proteinExistence type="predicted"/>